<dbReference type="AlphaFoldDB" id="E0W520"/>
<keyword evidence="1" id="KW-0732">Signal</keyword>
<dbReference type="SMR" id="E0W520"/>
<evidence type="ECO:0000256" key="1">
    <source>
        <dbReference type="SAM" id="SignalP"/>
    </source>
</evidence>
<accession>E0W520</accession>
<feature type="signal peptide" evidence="1">
    <location>
        <begin position="1"/>
        <end position="21"/>
    </location>
</feature>
<dbReference type="KEGG" id="psoj:PHYSODRAFT_286290"/>
<dbReference type="RefSeq" id="XP_009529001.1">
    <property type="nucleotide sequence ID" value="XM_009530706.1"/>
</dbReference>
<dbReference type="OrthoDB" id="90111at2759"/>
<protein>
    <submittedName>
        <fullName evidence="2">Avh159</fullName>
    </submittedName>
</protein>
<dbReference type="EMBL" id="JN253971">
    <property type="protein sequence ID" value="AEK80784.1"/>
    <property type="molecule type" value="Genomic_DNA"/>
</dbReference>
<name>E0W520_PHYSO</name>
<evidence type="ECO:0000313" key="2">
    <source>
        <dbReference type="EMBL" id="AEK80784.1"/>
    </source>
</evidence>
<feature type="chain" id="PRO_5007652748" evidence="1">
    <location>
        <begin position="22"/>
        <end position="166"/>
    </location>
</feature>
<evidence type="ECO:0000313" key="3">
    <source>
        <dbReference type="EMBL" id="AEK80785.1"/>
    </source>
</evidence>
<reference evidence="2" key="1">
    <citation type="journal article" date="2011" name="Plant Cell">
        <title>Transcriptional programming and functional interactions within the Phytophthora sojae RXLR effector repertoire.</title>
        <authorList>
            <person name="Wang Q."/>
            <person name="Han C."/>
            <person name="Ferreira A.O."/>
            <person name="Yu X."/>
            <person name="Ye W."/>
            <person name="Tripathy S."/>
            <person name="Kale S.D."/>
            <person name="Gu B."/>
            <person name="Sheng Y."/>
            <person name="Sui Y."/>
            <person name="Wang X."/>
            <person name="Zhang Z."/>
            <person name="Cheng B."/>
            <person name="Dong S."/>
            <person name="Shan W."/>
            <person name="Zheng X."/>
            <person name="Dou D."/>
            <person name="Tyler B.M."/>
            <person name="Wang Y."/>
        </authorList>
    </citation>
    <scope>NUCLEOTIDE SEQUENCE</scope>
    <source>
        <strain evidence="2">P7064</strain>
        <strain evidence="3">P7074</strain>
        <strain evidence="4">P7076</strain>
    </source>
</reference>
<dbReference type="VEuPathDB" id="FungiDB:PHYSODRAFT_286290"/>
<dbReference type="EMBL" id="JN253973">
    <property type="protein sequence ID" value="AEK80786.1"/>
    <property type="molecule type" value="Genomic_DNA"/>
</dbReference>
<gene>
    <name evidence="2" type="primary">Avh</name>
</gene>
<organism evidence="2">
    <name type="scientific">Phytophthora sojae</name>
    <name type="common">Soybean stem and root rot agent</name>
    <name type="synonym">Phytophthora megasperma f. sp. glycines</name>
    <dbReference type="NCBI Taxonomy" id="67593"/>
    <lineage>
        <taxon>Eukaryota</taxon>
        <taxon>Sar</taxon>
        <taxon>Stramenopiles</taxon>
        <taxon>Oomycota</taxon>
        <taxon>Peronosporomycetes</taxon>
        <taxon>Peronosporales</taxon>
        <taxon>Peronosporaceae</taxon>
        <taxon>Phytophthora</taxon>
    </lineage>
</organism>
<dbReference type="EMBL" id="JN253972">
    <property type="protein sequence ID" value="AEK80785.1"/>
    <property type="molecule type" value="Genomic_DNA"/>
</dbReference>
<evidence type="ECO:0000313" key="4">
    <source>
        <dbReference type="EMBL" id="AEK80786.1"/>
    </source>
</evidence>
<sequence>MARVRWVLLLAVAAVLTNASAYFVTESKLSLNSEPSDIHFNRLLRVVDGEERGRLGGVAVPFLEKAKTVLLPAVSTAKLSQWVTKGKPVNEVFVRLGLKKVVLEKLFETPQFFSWAKYVDDLGKQAPAKAPTMIPTLVTQYGDDALATSLEVSLHGATRPILHLGD</sequence>
<proteinExistence type="predicted"/>